<evidence type="ECO:0000313" key="2">
    <source>
        <dbReference type="Proteomes" id="UP000305067"/>
    </source>
</evidence>
<keyword evidence="2" id="KW-1185">Reference proteome</keyword>
<dbReference type="EMBL" id="ML178822">
    <property type="protein sequence ID" value="TFL02723.1"/>
    <property type="molecule type" value="Genomic_DNA"/>
</dbReference>
<reference evidence="1 2" key="1">
    <citation type="journal article" date="2019" name="Nat. Ecol. Evol.">
        <title>Megaphylogeny resolves global patterns of mushroom evolution.</title>
        <authorList>
            <person name="Varga T."/>
            <person name="Krizsan K."/>
            <person name="Foldi C."/>
            <person name="Dima B."/>
            <person name="Sanchez-Garcia M."/>
            <person name="Sanchez-Ramirez S."/>
            <person name="Szollosi G.J."/>
            <person name="Szarkandi J.G."/>
            <person name="Papp V."/>
            <person name="Albert L."/>
            <person name="Andreopoulos W."/>
            <person name="Angelini C."/>
            <person name="Antonin V."/>
            <person name="Barry K.W."/>
            <person name="Bougher N.L."/>
            <person name="Buchanan P."/>
            <person name="Buyck B."/>
            <person name="Bense V."/>
            <person name="Catcheside P."/>
            <person name="Chovatia M."/>
            <person name="Cooper J."/>
            <person name="Damon W."/>
            <person name="Desjardin D."/>
            <person name="Finy P."/>
            <person name="Geml J."/>
            <person name="Haridas S."/>
            <person name="Hughes K."/>
            <person name="Justo A."/>
            <person name="Karasinski D."/>
            <person name="Kautmanova I."/>
            <person name="Kiss B."/>
            <person name="Kocsube S."/>
            <person name="Kotiranta H."/>
            <person name="LaButti K.M."/>
            <person name="Lechner B.E."/>
            <person name="Liimatainen K."/>
            <person name="Lipzen A."/>
            <person name="Lukacs Z."/>
            <person name="Mihaltcheva S."/>
            <person name="Morgado L.N."/>
            <person name="Niskanen T."/>
            <person name="Noordeloos M.E."/>
            <person name="Ohm R.A."/>
            <person name="Ortiz-Santana B."/>
            <person name="Ovrebo C."/>
            <person name="Racz N."/>
            <person name="Riley R."/>
            <person name="Savchenko A."/>
            <person name="Shiryaev A."/>
            <person name="Soop K."/>
            <person name="Spirin V."/>
            <person name="Szebenyi C."/>
            <person name="Tomsovsky M."/>
            <person name="Tulloss R.E."/>
            <person name="Uehling J."/>
            <person name="Grigoriev I.V."/>
            <person name="Vagvolgyi C."/>
            <person name="Papp T."/>
            <person name="Martin F.M."/>
            <person name="Miettinen O."/>
            <person name="Hibbett D.S."/>
            <person name="Nagy L.G."/>
        </authorList>
    </citation>
    <scope>NUCLEOTIDE SEQUENCE [LARGE SCALE GENOMIC DNA]</scope>
    <source>
        <strain evidence="1 2">CBS 309.79</strain>
    </source>
</reference>
<proteinExistence type="predicted"/>
<gene>
    <name evidence="1" type="ORF">BDV98DRAFT_592372</name>
</gene>
<sequence>MPISSHLRLLFKVPYQPHLPASRPMRSLFDSIFDCITTVLKDRVREKLLTLCEDGITQFVASSGDKDQDECQLEVPRLDGAPSLIERFCFPNTTHLSLGTPLKFSQPEWLHFLEKQSGAEVLTLNCFQSPEPAHIVDILQLLVSNELGTSHDRCSLLPNLLHLVISDLDFQESDDGGSCLDELQEACVSRWKAGVPITLVELVGCEGLDRSSRPRSLPWCQPPVWVKYIPSTLTKTKKKKKKKQTCVEEGCPGCSGLLGWHHPPPSLQKVTAPATTIQARRVKIGEKMAENYTNLLNGNFIVKIILECSYDATQEMFSCVRPKLPPLDKAPLLYSLRCDFPVYGISLPQAPLLPHLLVAGASTLRDITLVKCAVDWQLLRAAQLKHGHFGLRNLLTPPPPSNVLGGLLSSASALETFYIDSFPSEDFARRFRYELGSQVVRIPKNTPHFQWSNATLHFCKLKAIVFTLEVTISSLAQ</sequence>
<name>A0A5C3QLB6_9AGAR</name>
<dbReference type="AlphaFoldDB" id="A0A5C3QLB6"/>
<dbReference type="Proteomes" id="UP000305067">
    <property type="component" value="Unassembled WGS sequence"/>
</dbReference>
<organism evidence="1 2">
    <name type="scientific">Pterulicium gracile</name>
    <dbReference type="NCBI Taxonomy" id="1884261"/>
    <lineage>
        <taxon>Eukaryota</taxon>
        <taxon>Fungi</taxon>
        <taxon>Dikarya</taxon>
        <taxon>Basidiomycota</taxon>
        <taxon>Agaricomycotina</taxon>
        <taxon>Agaricomycetes</taxon>
        <taxon>Agaricomycetidae</taxon>
        <taxon>Agaricales</taxon>
        <taxon>Pleurotineae</taxon>
        <taxon>Pterulaceae</taxon>
        <taxon>Pterulicium</taxon>
    </lineage>
</organism>
<evidence type="ECO:0000313" key="1">
    <source>
        <dbReference type="EMBL" id="TFL02723.1"/>
    </source>
</evidence>
<accession>A0A5C3QLB6</accession>
<protein>
    <submittedName>
        <fullName evidence="1">Uncharacterized protein</fullName>
    </submittedName>
</protein>